<keyword evidence="2" id="KW-1185">Reference proteome</keyword>
<evidence type="ECO:0000313" key="1">
    <source>
        <dbReference type="EMBL" id="RNA37172.1"/>
    </source>
</evidence>
<sequence>MHIVEVELPRIHQNQYSDDNIKIKQTRIIDEIKLKLILKSKINQSSKLGFPAQRTQPKTELEIILSFMSTLTAILFSEYYYLLIEKKLIENSSKLQSMIKLFYKPNCKSLEYFTKRSYYSATNPCTPLKDDF</sequence>
<dbReference type="AlphaFoldDB" id="A0A3M7SNA3"/>
<dbReference type="EMBL" id="REGN01001078">
    <property type="protein sequence ID" value="RNA37172.1"/>
    <property type="molecule type" value="Genomic_DNA"/>
</dbReference>
<proteinExistence type="predicted"/>
<organism evidence="1 2">
    <name type="scientific">Brachionus plicatilis</name>
    <name type="common">Marine rotifer</name>
    <name type="synonym">Brachionus muelleri</name>
    <dbReference type="NCBI Taxonomy" id="10195"/>
    <lineage>
        <taxon>Eukaryota</taxon>
        <taxon>Metazoa</taxon>
        <taxon>Spiralia</taxon>
        <taxon>Gnathifera</taxon>
        <taxon>Rotifera</taxon>
        <taxon>Eurotatoria</taxon>
        <taxon>Monogononta</taxon>
        <taxon>Pseudotrocha</taxon>
        <taxon>Ploima</taxon>
        <taxon>Brachionidae</taxon>
        <taxon>Brachionus</taxon>
    </lineage>
</organism>
<protein>
    <submittedName>
        <fullName evidence="1">Uncharacterized protein</fullName>
    </submittedName>
</protein>
<gene>
    <name evidence="1" type="ORF">BpHYR1_015071</name>
</gene>
<comment type="caution">
    <text evidence="1">The sequence shown here is derived from an EMBL/GenBank/DDBJ whole genome shotgun (WGS) entry which is preliminary data.</text>
</comment>
<reference evidence="1 2" key="1">
    <citation type="journal article" date="2018" name="Sci. Rep.">
        <title>Genomic signatures of local adaptation to the degree of environmental predictability in rotifers.</title>
        <authorList>
            <person name="Franch-Gras L."/>
            <person name="Hahn C."/>
            <person name="Garcia-Roger E.M."/>
            <person name="Carmona M.J."/>
            <person name="Serra M."/>
            <person name="Gomez A."/>
        </authorList>
    </citation>
    <scope>NUCLEOTIDE SEQUENCE [LARGE SCALE GENOMIC DNA]</scope>
    <source>
        <strain evidence="1">HYR1</strain>
    </source>
</reference>
<accession>A0A3M7SNA3</accession>
<name>A0A3M7SNA3_BRAPC</name>
<evidence type="ECO:0000313" key="2">
    <source>
        <dbReference type="Proteomes" id="UP000276133"/>
    </source>
</evidence>
<dbReference type="Proteomes" id="UP000276133">
    <property type="component" value="Unassembled WGS sequence"/>
</dbReference>